<dbReference type="Gene3D" id="3.30.565.10">
    <property type="entry name" value="Histidine kinase-like ATPase, C-terminal domain"/>
    <property type="match status" value="1"/>
</dbReference>
<dbReference type="Gene3D" id="3.60.40.10">
    <property type="entry name" value="PPM-type phosphatase domain"/>
    <property type="match status" value="1"/>
</dbReference>
<name>A0ABS5Z8V4_9GAMM</name>
<proteinExistence type="predicted"/>
<dbReference type="InterPro" id="IPR036457">
    <property type="entry name" value="PPM-type-like_dom_sf"/>
</dbReference>
<dbReference type="Pfam" id="PF00072">
    <property type="entry name" value="Response_reg"/>
    <property type="match status" value="1"/>
</dbReference>
<dbReference type="PANTHER" id="PTHR43156">
    <property type="entry name" value="STAGE II SPORULATION PROTEIN E-RELATED"/>
    <property type="match status" value="1"/>
</dbReference>
<dbReference type="SUPFAM" id="SSF55874">
    <property type="entry name" value="ATPase domain of HSP90 chaperone/DNA topoisomerase II/histidine kinase"/>
    <property type="match status" value="1"/>
</dbReference>
<sequence length="576" mass="64900">MELAERSLKILVADDSETDRMILRTLVQKQGHRVVTAEDGQQAVELFLLERPQLVLLDVLMPVMSGYEAARQIKQLAGEELVPVIFLTSLKDAQSLAECLDAGGDDFLSKPYSPLILQAKINAFNRMRMMHHTLQVQRDKIAGHNKRLLQEQAFAKEIFDKVAHSGCLNAHNLQHLQSPYAMFNGDVLIAARKPSGGMLVFIGDFAGHGLPAAIGAMPLAEIFYHMVAKGFSMPEILSEVNSKMKQVLPVSGFCCGGMVDVDFDSKVMKVWIGGLPDCYLYRAKSKTLDVLSSKWLPLGILSPDKFDTGYEIIEVEYGDRLYLWSDGVIEAQDDQKHFFGEERLKAVFANNEDSDQLFNEIKEAVFSFIGEPTDDLSMIEISMVPRESFSDKPVPVEPSTIRGARNWSASFEFRPETLQSYNPIPLILHCLMQVPGVNLHSGRLYTILAELYSNALEHGVLGMDSSLKASLHGFTQYYAERERRLQQLDNGFIRFWLEHKIEQQGGVLIITVADSGPGFDYQKMLNRITQDTNYHGRGVNLLRSFCRRIDYSNVGNQVTIEYGWNNELDSARKEHH</sequence>
<keyword evidence="2" id="KW-0597">Phosphoprotein</keyword>
<dbReference type="Pfam" id="PF13581">
    <property type="entry name" value="HATPase_c_2"/>
    <property type="match status" value="1"/>
</dbReference>
<evidence type="ECO:0000313" key="4">
    <source>
        <dbReference type="EMBL" id="MBU2710469.1"/>
    </source>
</evidence>
<gene>
    <name evidence="4" type="ORF">KCG35_05315</name>
</gene>
<dbReference type="Proteomes" id="UP000690515">
    <property type="component" value="Unassembled WGS sequence"/>
</dbReference>
<dbReference type="InterPro" id="IPR003594">
    <property type="entry name" value="HATPase_dom"/>
</dbReference>
<protein>
    <submittedName>
        <fullName evidence="4">SpoIIE family protein phosphatase</fullName>
    </submittedName>
</protein>
<evidence type="ECO:0000256" key="1">
    <source>
        <dbReference type="ARBA" id="ARBA00022801"/>
    </source>
</evidence>
<dbReference type="SUPFAM" id="SSF52172">
    <property type="entry name" value="CheY-like"/>
    <property type="match status" value="1"/>
</dbReference>
<evidence type="ECO:0000256" key="2">
    <source>
        <dbReference type="PROSITE-ProRule" id="PRU00169"/>
    </source>
</evidence>
<evidence type="ECO:0000259" key="3">
    <source>
        <dbReference type="PROSITE" id="PS50110"/>
    </source>
</evidence>
<feature type="domain" description="Response regulatory" evidence="3">
    <location>
        <begin position="9"/>
        <end position="125"/>
    </location>
</feature>
<organism evidence="4 5">
    <name type="scientific">Zooshikella harenae</name>
    <dbReference type="NCBI Taxonomy" id="2827238"/>
    <lineage>
        <taxon>Bacteria</taxon>
        <taxon>Pseudomonadati</taxon>
        <taxon>Pseudomonadota</taxon>
        <taxon>Gammaproteobacteria</taxon>
        <taxon>Oceanospirillales</taxon>
        <taxon>Zooshikellaceae</taxon>
        <taxon>Zooshikella</taxon>
    </lineage>
</organism>
<dbReference type="InterPro" id="IPR001932">
    <property type="entry name" value="PPM-type_phosphatase-like_dom"/>
</dbReference>
<dbReference type="InterPro" id="IPR011006">
    <property type="entry name" value="CheY-like_superfamily"/>
</dbReference>
<dbReference type="PANTHER" id="PTHR43156:SF2">
    <property type="entry name" value="STAGE II SPORULATION PROTEIN E"/>
    <property type="match status" value="1"/>
</dbReference>
<dbReference type="InterPro" id="IPR001789">
    <property type="entry name" value="Sig_transdc_resp-reg_receiver"/>
</dbReference>
<dbReference type="PROSITE" id="PS50110">
    <property type="entry name" value="RESPONSE_REGULATORY"/>
    <property type="match status" value="1"/>
</dbReference>
<dbReference type="InterPro" id="IPR052016">
    <property type="entry name" value="Bact_Sigma-Reg"/>
</dbReference>
<dbReference type="RefSeq" id="WP_215818631.1">
    <property type="nucleotide sequence ID" value="NZ_JAGSOY010000007.1"/>
</dbReference>
<keyword evidence="5" id="KW-1185">Reference proteome</keyword>
<comment type="caution">
    <text evidence="4">The sequence shown here is derived from an EMBL/GenBank/DDBJ whole genome shotgun (WGS) entry which is preliminary data.</text>
</comment>
<evidence type="ECO:0000313" key="5">
    <source>
        <dbReference type="Proteomes" id="UP000690515"/>
    </source>
</evidence>
<dbReference type="InterPro" id="IPR036890">
    <property type="entry name" value="HATPase_C_sf"/>
</dbReference>
<dbReference type="SMART" id="SM00331">
    <property type="entry name" value="PP2C_SIG"/>
    <property type="match status" value="1"/>
</dbReference>
<dbReference type="EMBL" id="JAGSOY010000007">
    <property type="protein sequence ID" value="MBU2710469.1"/>
    <property type="molecule type" value="Genomic_DNA"/>
</dbReference>
<reference evidence="4 5" key="1">
    <citation type="submission" date="2021-04" db="EMBL/GenBank/DDBJ databases">
        <authorList>
            <person name="Pira H."/>
            <person name="Risdian C."/>
            <person name="Wink J."/>
        </authorList>
    </citation>
    <scope>NUCLEOTIDE SEQUENCE [LARGE SCALE GENOMIC DNA]</scope>
    <source>
        <strain evidence="4 5">WH53</strain>
    </source>
</reference>
<dbReference type="Gene3D" id="3.40.50.2300">
    <property type="match status" value="1"/>
</dbReference>
<accession>A0ABS5Z8V4</accession>
<feature type="modified residue" description="4-aspartylphosphate" evidence="2">
    <location>
        <position position="58"/>
    </location>
</feature>
<keyword evidence="1" id="KW-0378">Hydrolase</keyword>
<dbReference type="SMART" id="SM00448">
    <property type="entry name" value="REC"/>
    <property type="match status" value="1"/>
</dbReference>
<dbReference type="Pfam" id="PF07228">
    <property type="entry name" value="SpoIIE"/>
    <property type="match status" value="1"/>
</dbReference>